<evidence type="ECO:0000313" key="3">
    <source>
        <dbReference type="EMBL" id="PXF43874.1"/>
    </source>
</evidence>
<evidence type="ECO:0000256" key="1">
    <source>
        <dbReference type="ARBA" id="ARBA00023239"/>
    </source>
</evidence>
<name>A0A2V3IP80_9FLOR</name>
<sequence>MAFVPHTTFLPRTSVGRPQKHVRRNTIGKFQRATVRACSVKSVDAMEFFRHREGNWDSWRVTHHLAFRRSESGESKIKMECLESSDERIVSLCKDWEVDPAKSQGGCFVTWEATMAWDQEGENHEGSTVFALVPDDDNQRKGRILRDRGYAEIVPIAGTYFLDEHDALNLNTPYEGGEVVEKFAFDGPDVVNRMSTVRRFGGFSTATFATETRIHTSTEQQAETSKDVPDDLAVAALLNEIMLFSSQPDAKVIAQQQQKTETQFTGPGRWGVQANSGKPAPNSAFGSGFRRASSSNAAPRPSVRSAFGTGFSGSTDSSTPETGEASQGSDGFSKKTIDAAADAGIDLSKVPPSMREDFAASFDQYEKERS</sequence>
<dbReference type="Pfam" id="PF09367">
    <property type="entry name" value="CpeS"/>
    <property type="match status" value="1"/>
</dbReference>
<dbReference type="InterPro" id="IPR012674">
    <property type="entry name" value="Calycin"/>
</dbReference>
<dbReference type="OrthoDB" id="5502at2759"/>
<dbReference type="HAMAP" id="MF_01459">
    <property type="entry name" value="Chrphore_lyase_CpxS"/>
    <property type="match status" value="1"/>
</dbReference>
<feature type="compositionally biased region" description="Low complexity" evidence="2">
    <location>
        <begin position="290"/>
        <end position="319"/>
    </location>
</feature>
<dbReference type="STRING" id="448386.A0A2V3IP80"/>
<reference evidence="3 4" key="1">
    <citation type="journal article" date="2018" name="Mol. Biol. Evol.">
        <title>Analysis of the draft genome of the red seaweed Gracilariopsis chorda provides insights into genome size evolution in Rhodophyta.</title>
        <authorList>
            <person name="Lee J."/>
            <person name="Yang E.C."/>
            <person name="Graf L."/>
            <person name="Yang J.H."/>
            <person name="Qiu H."/>
            <person name="Zel Zion U."/>
            <person name="Chan C.X."/>
            <person name="Stephens T.G."/>
            <person name="Weber A.P.M."/>
            <person name="Boo G.H."/>
            <person name="Boo S.M."/>
            <person name="Kim K.M."/>
            <person name="Shin Y."/>
            <person name="Jung M."/>
            <person name="Lee S.J."/>
            <person name="Yim H.S."/>
            <person name="Lee J.H."/>
            <person name="Bhattacharya D."/>
            <person name="Yoon H.S."/>
        </authorList>
    </citation>
    <scope>NUCLEOTIDE SEQUENCE [LARGE SCALE GENOMIC DNA]</scope>
    <source>
        <strain evidence="3 4">SKKU-2015</strain>
        <tissue evidence="3">Whole body</tissue>
    </source>
</reference>
<evidence type="ECO:0000256" key="2">
    <source>
        <dbReference type="SAM" id="MobiDB-lite"/>
    </source>
</evidence>
<feature type="region of interest" description="Disordered" evidence="2">
    <location>
        <begin position="254"/>
        <end position="370"/>
    </location>
</feature>
<evidence type="ECO:0000313" key="4">
    <source>
        <dbReference type="Proteomes" id="UP000247409"/>
    </source>
</evidence>
<dbReference type="Proteomes" id="UP000247409">
    <property type="component" value="Unassembled WGS sequence"/>
</dbReference>
<comment type="caution">
    <text evidence="3">The sequence shown here is derived from an EMBL/GenBank/DDBJ whole genome shotgun (WGS) entry which is preliminary data.</text>
</comment>
<keyword evidence="4" id="KW-1185">Reference proteome</keyword>
<dbReference type="EMBL" id="NBIV01000108">
    <property type="protein sequence ID" value="PXF43874.1"/>
    <property type="molecule type" value="Genomic_DNA"/>
</dbReference>
<feature type="compositionally biased region" description="Polar residues" evidence="2">
    <location>
        <begin position="254"/>
        <end position="265"/>
    </location>
</feature>
<protein>
    <submittedName>
        <fullName evidence="3">Chromophore lyase CpcS/CpeS 2</fullName>
    </submittedName>
</protein>
<dbReference type="InterPro" id="IPR018536">
    <property type="entry name" value="CpcS/CpeS"/>
</dbReference>
<organism evidence="3 4">
    <name type="scientific">Gracilariopsis chorda</name>
    <dbReference type="NCBI Taxonomy" id="448386"/>
    <lineage>
        <taxon>Eukaryota</taxon>
        <taxon>Rhodophyta</taxon>
        <taxon>Florideophyceae</taxon>
        <taxon>Rhodymeniophycidae</taxon>
        <taxon>Gracilariales</taxon>
        <taxon>Gracilariaceae</taxon>
        <taxon>Gracilariopsis</taxon>
    </lineage>
</organism>
<feature type="compositionally biased region" description="Polar residues" evidence="2">
    <location>
        <begin position="320"/>
        <end position="330"/>
    </location>
</feature>
<dbReference type="GO" id="GO:0016829">
    <property type="term" value="F:lyase activity"/>
    <property type="evidence" value="ECO:0007669"/>
    <property type="project" value="UniProtKB-KW"/>
</dbReference>
<accession>A0A2V3IP80</accession>
<keyword evidence="1 3" id="KW-0456">Lyase</keyword>
<dbReference type="Gene3D" id="2.40.128.20">
    <property type="match status" value="1"/>
</dbReference>
<dbReference type="AlphaFoldDB" id="A0A2V3IP80"/>
<proteinExistence type="inferred from homology"/>
<dbReference type="CDD" id="cd19433">
    <property type="entry name" value="lipocalin_CpcS-CpeS"/>
    <property type="match status" value="1"/>
</dbReference>
<gene>
    <name evidence="3" type="ORF">BWQ96_06340</name>
</gene>
<feature type="compositionally biased region" description="Basic and acidic residues" evidence="2">
    <location>
        <begin position="354"/>
        <end position="370"/>
    </location>
</feature>